<protein>
    <recommendedName>
        <fullName evidence="3">Endonuclease/exonuclease/phosphatase domain-containing protein</fullName>
    </recommendedName>
</protein>
<reference evidence="1 2" key="1">
    <citation type="submission" date="2023-08" db="EMBL/GenBank/DDBJ databases">
        <title>A Necator americanus chromosomal reference genome.</title>
        <authorList>
            <person name="Ilik V."/>
            <person name="Petrzelkova K.J."/>
            <person name="Pardy F."/>
            <person name="Fuh T."/>
            <person name="Niatou-Singa F.S."/>
            <person name="Gouil Q."/>
            <person name="Baker L."/>
            <person name="Ritchie M.E."/>
            <person name="Jex A.R."/>
            <person name="Gazzola D."/>
            <person name="Li H."/>
            <person name="Toshio Fujiwara R."/>
            <person name="Zhan B."/>
            <person name="Aroian R.V."/>
            <person name="Pafco B."/>
            <person name="Schwarz E.M."/>
        </authorList>
    </citation>
    <scope>NUCLEOTIDE SEQUENCE [LARGE SCALE GENOMIC DNA]</scope>
    <source>
        <strain evidence="1 2">Aroian</strain>
        <tissue evidence="1">Whole animal</tissue>
    </source>
</reference>
<gene>
    <name evidence="1" type="primary">Necator_chrX.g23017</name>
    <name evidence="1" type="ORF">RB195_022854</name>
</gene>
<proteinExistence type="predicted"/>
<evidence type="ECO:0008006" key="3">
    <source>
        <dbReference type="Google" id="ProtNLM"/>
    </source>
</evidence>
<dbReference type="InterPro" id="IPR036691">
    <property type="entry name" value="Endo/exonu/phosph_ase_sf"/>
</dbReference>
<dbReference type="Proteomes" id="UP001303046">
    <property type="component" value="Unassembled WGS sequence"/>
</dbReference>
<dbReference type="SUPFAM" id="SSF56219">
    <property type="entry name" value="DNase I-like"/>
    <property type="match status" value="1"/>
</dbReference>
<comment type="caution">
    <text evidence="1">The sequence shown here is derived from an EMBL/GenBank/DDBJ whole genome shotgun (WGS) entry which is preliminary data.</text>
</comment>
<keyword evidence="2" id="KW-1185">Reference proteome</keyword>
<accession>A0ABR1EGV7</accession>
<dbReference type="Gene3D" id="3.60.10.10">
    <property type="entry name" value="Endonuclease/exonuclease/phosphatase"/>
    <property type="match status" value="1"/>
</dbReference>
<dbReference type="EMBL" id="JAVFWL010000006">
    <property type="protein sequence ID" value="KAK6761917.1"/>
    <property type="molecule type" value="Genomic_DNA"/>
</dbReference>
<evidence type="ECO:0000313" key="2">
    <source>
        <dbReference type="Proteomes" id="UP001303046"/>
    </source>
</evidence>
<sequence>MQARKFKYDVIGLTETRRHHPLNAVYVTGKELFLGTCDTRGVGGVGVLDNTNMAVKIDSFEQFTTQIRRLRMRRCGSTPALIIFVVYVPTSSCEEEEIEAFYMDLEKCYGENHAFYKVIIGDFNAKIGPRRTPGKRHIGNHGFQWNEKGGRLPEFIMTTKTSMGTRNSRNPLLYAGRGGHPVEGTVMKLTISLSVKGSA</sequence>
<organism evidence="1 2">
    <name type="scientific">Necator americanus</name>
    <name type="common">Human hookworm</name>
    <dbReference type="NCBI Taxonomy" id="51031"/>
    <lineage>
        <taxon>Eukaryota</taxon>
        <taxon>Metazoa</taxon>
        <taxon>Ecdysozoa</taxon>
        <taxon>Nematoda</taxon>
        <taxon>Chromadorea</taxon>
        <taxon>Rhabditida</taxon>
        <taxon>Rhabditina</taxon>
        <taxon>Rhabditomorpha</taxon>
        <taxon>Strongyloidea</taxon>
        <taxon>Ancylostomatidae</taxon>
        <taxon>Bunostominae</taxon>
        <taxon>Necator</taxon>
    </lineage>
</organism>
<name>A0ABR1EGV7_NECAM</name>
<evidence type="ECO:0000313" key="1">
    <source>
        <dbReference type="EMBL" id="KAK6761917.1"/>
    </source>
</evidence>